<evidence type="ECO:0000256" key="5">
    <source>
        <dbReference type="ARBA" id="ARBA00022989"/>
    </source>
</evidence>
<dbReference type="InterPro" id="IPR050975">
    <property type="entry name" value="Sleep_regulator"/>
</dbReference>
<accession>A0A1Y1LEI0</accession>
<dbReference type="SUPFAM" id="SSF57302">
    <property type="entry name" value="Snake toxin-like"/>
    <property type="match status" value="1"/>
</dbReference>
<name>A0A1Y1LEI0_PHOPY</name>
<evidence type="ECO:0000256" key="3">
    <source>
        <dbReference type="ARBA" id="ARBA00022692"/>
    </source>
</evidence>
<evidence type="ECO:0000256" key="2">
    <source>
        <dbReference type="ARBA" id="ARBA00022622"/>
    </source>
</evidence>
<dbReference type="EMBL" id="GEZM01058000">
    <property type="protein sequence ID" value="JAV72034.1"/>
    <property type="molecule type" value="Transcribed_RNA"/>
</dbReference>
<evidence type="ECO:0008006" key="10">
    <source>
        <dbReference type="Google" id="ProtNLM"/>
    </source>
</evidence>
<organism evidence="9">
    <name type="scientific">Photinus pyralis</name>
    <name type="common">Common eastern firefly</name>
    <name type="synonym">Lampyris pyralis</name>
    <dbReference type="NCBI Taxonomy" id="7054"/>
    <lineage>
        <taxon>Eukaryota</taxon>
        <taxon>Metazoa</taxon>
        <taxon>Ecdysozoa</taxon>
        <taxon>Arthropoda</taxon>
        <taxon>Hexapoda</taxon>
        <taxon>Insecta</taxon>
        <taxon>Pterygota</taxon>
        <taxon>Neoptera</taxon>
        <taxon>Endopterygota</taxon>
        <taxon>Coleoptera</taxon>
        <taxon>Polyphaga</taxon>
        <taxon>Elateriformia</taxon>
        <taxon>Elateroidea</taxon>
        <taxon>Lampyridae</taxon>
        <taxon>Lampyrinae</taxon>
        <taxon>Photinus</taxon>
    </lineage>
</organism>
<keyword evidence="2" id="KW-0336">GPI-anchor</keyword>
<evidence type="ECO:0000256" key="7">
    <source>
        <dbReference type="ARBA" id="ARBA00023288"/>
    </source>
</evidence>
<evidence type="ECO:0000256" key="4">
    <source>
        <dbReference type="ARBA" id="ARBA00022729"/>
    </source>
</evidence>
<evidence type="ECO:0000256" key="6">
    <source>
        <dbReference type="ARBA" id="ARBA00023136"/>
    </source>
</evidence>
<keyword evidence="5" id="KW-1133">Transmembrane helix</keyword>
<keyword evidence="7" id="KW-0449">Lipoprotein</keyword>
<evidence type="ECO:0000256" key="8">
    <source>
        <dbReference type="SAM" id="SignalP"/>
    </source>
</evidence>
<protein>
    <recommendedName>
        <fullName evidence="10">Protein sleepless</fullName>
    </recommendedName>
</protein>
<keyword evidence="4 8" id="KW-0732">Signal</keyword>
<sequence length="122" mass="13324">MKLLLAILISTSFMTVGVSKQCFTCVSNEKNENNCSDPFTGKSLHRHTCDVPSAVCVIEKTAPGEATREHVFRGCVASDYCTVSGKHARFCQTCDVDFCNSSAVLTASLLMLSVLYLMKFVI</sequence>
<keyword evidence="6" id="KW-0472">Membrane</keyword>
<dbReference type="GO" id="GO:0098552">
    <property type="term" value="C:side of membrane"/>
    <property type="evidence" value="ECO:0007669"/>
    <property type="project" value="UniProtKB-KW"/>
</dbReference>
<comment type="subcellular location">
    <subcellularLocation>
        <location evidence="1">Membrane</location>
        <topology evidence="1">Lipid-anchor</topology>
        <topology evidence="1">GPI-anchor</topology>
    </subcellularLocation>
</comment>
<dbReference type="InterPro" id="IPR045860">
    <property type="entry name" value="Snake_toxin-like_sf"/>
</dbReference>
<proteinExistence type="predicted"/>
<feature type="signal peptide" evidence="8">
    <location>
        <begin position="1"/>
        <end position="19"/>
    </location>
</feature>
<dbReference type="PANTHER" id="PTHR33562">
    <property type="entry name" value="ATILLA, ISOFORM B-RELATED-RELATED"/>
    <property type="match status" value="1"/>
</dbReference>
<evidence type="ECO:0000313" key="9">
    <source>
        <dbReference type="EMBL" id="JAV72033.1"/>
    </source>
</evidence>
<dbReference type="AlphaFoldDB" id="A0A1Y1LEI0"/>
<feature type="chain" id="PRO_5011907368" description="Protein sleepless" evidence="8">
    <location>
        <begin position="20"/>
        <end position="122"/>
    </location>
</feature>
<dbReference type="EMBL" id="GEZM01058001">
    <property type="protein sequence ID" value="JAV72033.1"/>
    <property type="molecule type" value="Transcribed_RNA"/>
</dbReference>
<keyword evidence="3" id="KW-0812">Transmembrane</keyword>
<reference evidence="9" key="1">
    <citation type="journal article" date="2016" name="Sci. Rep.">
        <title>Molecular characterization of firefly nuptial gifts: a multi-omics approach sheds light on postcopulatory sexual selection.</title>
        <authorList>
            <person name="Al-Wathiqui N."/>
            <person name="Fallon T.R."/>
            <person name="South A."/>
            <person name="Weng J.K."/>
            <person name="Lewis S.M."/>
        </authorList>
    </citation>
    <scope>NUCLEOTIDE SEQUENCE</scope>
</reference>
<evidence type="ECO:0000256" key="1">
    <source>
        <dbReference type="ARBA" id="ARBA00004589"/>
    </source>
</evidence>
<keyword evidence="2" id="KW-0325">Glycoprotein</keyword>